<evidence type="ECO:0000313" key="3">
    <source>
        <dbReference type="EMBL" id="AII28485.1"/>
    </source>
</evidence>
<dbReference type="Proteomes" id="UP000030157">
    <property type="component" value="Segment"/>
</dbReference>
<reference evidence="3" key="1">
    <citation type="submission" date="2014-05" db="EMBL/GenBank/DDBJ databases">
        <title>Complete genome sequence of Enterococcus faecalis bacteriophage ECP3.</title>
        <authorList>
            <person name="Kang H.-Y."/>
            <person name="Kim S."/>
            <person name="Kim J."/>
        </authorList>
    </citation>
    <scope>NUCLEOTIDE SEQUENCE [LARGE SCALE GENOMIC DNA]</scope>
    <source>
        <strain evidence="3">ECP3</strain>
    </source>
</reference>
<dbReference type="CDD" id="cd00093">
    <property type="entry name" value="HTH_XRE"/>
    <property type="match status" value="1"/>
</dbReference>
<evidence type="ECO:0000256" key="1">
    <source>
        <dbReference type="ARBA" id="ARBA00023125"/>
    </source>
</evidence>
<dbReference type="GO" id="GO:0003677">
    <property type="term" value="F:DNA binding"/>
    <property type="evidence" value="ECO:0007669"/>
    <property type="project" value="UniProtKB-KW"/>
</dbReference>
<dbReference type="Pfam" id="PF01381">
    <property type="entry name" value="HTH_3"/>
    <property type="match status" value="1"/>
</dbReference>
<dbReference type="GeneID" id="24628174"/>
<dbReference type="PROSITE" id="PS50943">
    <property type="entry name" value="HTH_CROC1"/>
    <property type="match status" value="1"/>
</dbReference>
<feature type="domain" description="HTH cro/C1-type" evidence="2">
    <location>
        <begin position="11"/>
        <end position="65"/>
    </location>
</feature>
<dbReference type="PANTHER" id="PTHR46558">
    <property type="entry name" value="TRACRIPTIONAL REGULATORY PROTEIN-RELATED-RELATED"/>
    <property type="match status" value="1"/>
</dbReference>
<dbReference type="RefSeq" id="YP_009147126.1">
    <property type="nucleotide sequence ID" value="NC_027335.2"/>
</dbReference>
<accession>A0A096XT59</accession>
<name>A0A096XT59_9CAUD</name>
<evidence type="ECO:0000313" key="4">
    <source>
        <dbReference type="Proteomes" id="UP000030157"/>
    </source>
</evidence>
<dbReference type="InterPro" id="IPR010982">
    <property type="entry name" value="Lambda_DNA-bd_dom_sf"/>
</dbReference>
<proteinExistence type="predicted"/>
<evidence type="ECO:0000259" key="2">
    <source>
        <dbReference type="PROSITE" id="PS50943"/>
    </source>
</evidence>
<organism evidence="3 4">
    <name type="scientific">Enterococcus phage ECP3</name>
    <dbReference type="NCBI Taxonomy" id="1498168"/>
    <lineage>
        <taxon>Viruses</taxon>
        <taxon>Duplodnaviria</taxon>
        <taxon>Heunggongvirae</taxon>
        <taxon>Uroviricota</taxon>
        <taxon>Caudoviricetes</taxon>
        <taxon>Herelleviridae</taxon>
        <taxon>Brockvirinae</taxon>
        <taxon>Kochikohdavirus</taxon>
        <taxon>Kochikohdavirus ECP3</taxon>
    </lineage>
</organism>
<keyword evidence="4" id="KW-1185">Reference proteome</keyword>
<dbReference type="SUPFAM" id="SSF47413">
    <property type="entry name" value="lambda repressor-like DNA-binding domains"/>
    <property type="match status" value="1"/>
</dbReference>
<protein>
    <submittedName>
        <fullName evidence="3">Transcriptional regulator</fullName>
    </submittedName>
</protein>
<dbReference type="InterPro" id="IPR001387">
    <property type="entry name" value="Cro/C1-type_HTH"/>
</dbReference>
<dbReference type="Gene3D" id="1.10.260.40">
    <property type="entry name" value="lambda repressor-like DNA-binding domains"/>
    <property type="match status" value="1"/>
</dbReference>
<keyword evidence="1" id="KW-0238">DNA-binding</keyword>
<dbReference type="EMBL" id="KJ801817">
    <property type="protein sequence ID" value="AII28485.1"/>
    <property type="molecule type" value="Genomic_DNA"/>
</dbReference>
<dbReference type="PANTHER" id="PTHR46558:SF4">
    <property type="entry name" value="DNA-BIDING PHAGE PROTEIN"/>
    <property type="match status" value="1"/>
</dbReference>
<sequence length="76" mass="8858">MGEKEPKPKVLKRVREARGESLRELANMIGVHWSSISYWENGIKEPRVKNRVKLAKLYNIPVEILFEEDNGQELPL</sequence>
<dbReference type="SMART" id="SM00530">
    <property type="entry name" value="HTH_XRE"/>
    <property type="match status" value="1"/>
</dbReference>